<organism evidence="2 3">
    <name type="scientific">Rhizoclosmatium globosum</name>
    <dbReference type="NCBI Taxonomy" id="329046"/>
    <lineage>
        <taxon>Eukaryota</taxon>
        <taxon>Fungi</taxon>
        <taxon>Fungi incertae sedis</taxon>
        <taxon>Chytridiomycota</taxon>
        <taxon>Chytridiomycota incertae sedis</taxon>
        <taxon>Chytridiomycetes</taxon>
        <taxon>Chytridiales</taxon>
        <taxon>Chytriomycetaceae</taxon>
        <taxon>Rhizoclosmatium</taxon>
    </lineage>
</organism>
<sequence length="229" mass="24666">MTRQLAFILPLLLSISSIVLAQQNPNTWVASGPTDPNYCGAITSTAGSCNSTIATSFAKGTTSVFYMQVIRTNKQDSSKNTIQTAAFYPLVDEYTELVVPQATGPYLFSLAQDATWQVRVQMVMLFNNQMFKSPSIAYTGFDLSAICVPARTLVINLNLGKPFLNGGIMWAPTNCALSACSCLENICAQACTTDLVLTVRLAWTGTDVNGASLSSYGSDIWHFQNALSG</sequence>
<accession>A0A1Y2CUR3</accession>
<evidence type="ECO:0000313" key="2">
    <source>
        <dbReference type="EMBL" id="ORY50753.1"/>
    </source>
</evidence>
<feature type="chain" id="PRO_5011005494" evidence="1">
    <location>
        <begin position="22"/>
        <end position="229"/>
    </location>
</feature>
<dbReference type="OrthoDB" id="188293at2759"/>
<reference evidence="2 3" key="1">
    <citation type="submission" date="2016-07" db="EMBL/GenBank/DDBJ databases">
        <title>Pervasive Adenine N6-methylation of Active Genes in Fungi.</title>
        <authorList>
            <consortium name="DOE Joint Genome Institute"/>
            <person name="Mondo S.J."/>
            <person name="Dannebaum R.O."/>
            <person name="Kuo R.C."/>
            <person name="Labutti K."/>
            <person name="Haridas S."/>
            <person name="Kuo A."/>
            <person name="Salamov A."/>
            <person name="Ahrendt S.R."/>
            <person name="Lipzen A."/>
            <person name="Sullivan W."/>
            <person name="Andreopoulos W.B."/>
            <person name="Clum A."/>
            <person name="Lindquist E."/>
            <person name="Daum C."/>
            <person name="Ramamoorthy G.K."/>
            <person name="Gryganskyi A."/>
            <person name="Culley D."/>
            <person name="Magnuson J.K."/>
            <person name="James T.Y."/>
            <person name="O'Malley M.A."/>
            <person name="Stajich J.E."/>
            <person name="Spatafora J.W."/>
            <person name="Visel A."/>
            <person name="Grigoriev I.V."/>
        </authorList>
    </citation>
    <scope>NUCLEOTIDE SEQUENCE [LARGE SCALE GENOMIC DNA]</scope>
    <source>
        <strain evidence="2 3">JEL800</strain>
    </source>
</reference>
<evidence type="ECO:0000256" key="1">
    <source>
        <dbReference type="SAM" id="SignalP"/>
    </source>
</evidence>
<gene>
    <name evidence="2" type="ORF">BCR33DRAFT_712745</name>
</gene>
<comment type="caution">
    <text evidence="2">The sequence shown here is derived from an EMBL/GenBank/DDBJ whole genome shotgun (WGS) entry which is preliminary data.</text>
</comment>
<proteinExistence type="predicted"/>
<keyword evidence="1" id="KW-0732">Signal</keyword>
<dbReference type="EMBL" id="MCGO01000006">
    <property type="protein sequence ID" value="ORY50753.1"/>
    <property type="molecule type" value="Genomic_DNA"/>
</dbReference>
<feature type="signal peptide" evidence="1">
    <location>
        <begin position="1"/>
        <end position="21"/>
    </location>
</feature>
<keyword evidence="3" id="KW-1185">Reference proteome</keyword>
<protein>
    <submittedName>
        <fullName evidence="2">Uncharacterized protein</fullName>
    </submittedName>
</protein>
<evidence type="ECO:0000313" key="3">
    <source>
        <dbReference type="Proteomes" id="UP000193642"/>
    </source>
</evidence>
<name>A0A1Y2CUR3_9FUNG</name>
<dbReference type="Proteomes" id="UP000193642">
    <property type="component" value="Unassembled WGS sequence"/>
</dbReference>
<dbReference type="AlphaFoldDB" id="A0A1Y2CUR3"/>